<proteinExistence type="predicted"/>
<evidence type="ECO:0000256" key="1">
    <source>
        <dbReference type="SAM" id="SignalP"/>
    </source>
</evidence>
<comment type="caution">
    <text evidence="3">The sequence shown here is derived from an EMBL/GenBank/DDBJ whole genome shotgun (WGS) entry which is preliminary data.</text>
</comment>
<reference evidence="3" key="2">
    <citation type="submission" date="2021-05" db="EMBL/GenBank/DDBJ databases">
        <authorList>
            <person name="Moolhuijzen P.M."/>
            <person name="Moffat C.S."/>
        </authorList>
    </citation>
    <scope>NUCLEOTIDE SEQUENCE</scope>
    <source>
        <strain evidence="3">86-124</strain>
    </source>
</reference>
<reference evidence="4" key="4">
    <citation type="journal article" date="2022" name="Microb. Genom.">
        <title>A global pangenome for the wheat fungal pathogen Pyrenophora tritici-repentis and prediction of effector protein structural homology.</title>
        <authorList>
            <person name="Moolhuijzen P.M."/>
            <person name="See P.T."/>
            <person name="Shi G."/>
            <person name="Powell H.R."/>
            <person name="Cockram J."/>
            <person name="Jorgensen L.N."/>
            <person name="Benslimane H."/>
            <person name="Strelkov S.E."/>
            <person name="Turner J."/>
            <person name="Liu Z."/>
            <person name="Moffat C.S."/>
        </authorList>
    </citation>
    <scope>NUCLEOTIDE SEQUENCE [LARGE SCALE GENOMIC DNA]</scope>
</reference>
<keyword evidence="4" id="KW-1185">Reference proteome</keyword>
<name>A0A2W1DCX8_9PLEO</name>
<dbReference type="Proteomes" id="UP000245464">
    <property type="component" value="Chromosome 8"/>
</dbReference>
<keyword evidence="1" id="KW-0732">Signal</keyword>
<feature type="chain" id="PRO_5042700847" evidence="1">
    <location>
        <begin position="22"/>
        <end position="218"/>
    </location>
</feature>
<dbReference type="OrthoDB" id="10661442at2759"/>
<evidence type="ECO:0000313" key="2">
    <source>
        <dbReference type="EMBL" id="KAF7567584.1"/>
    </source>
</evidence>
<evidence type="ECO:0000313" key="3">
    <source>
        <dbReference type="EMBL" id="KAI1515216.1"/>
    </source>
</evidence>
<dbReference type="Proteomes" id="UP000249757">
    <property type="component" value="Unassembled WGS sequence"/>
</dbReference>
<sequence>MSFKAIRSIILLLATTSMVAAAPAGTSELDPVAVALGVTPDDITSLKEMKDISNFDPTPWTHPAGLSLSPSNPAEWPADVKAQFMVDMKAAFVEVPNTPSKPALSKRLTGAQSPAARAEAAALVANARVMRDVNNEHRRRLLTCNNLSKGRCNVCAALCSGRWVFKVAGCSAVALAAEAASGGALTPAVGTALVACAGDMSVTYGQCILDCIEQAGPR</sequence>
<dbReference type="EMBL" id="NRDI02000006">
    <property type="protein sequence ID" value="KAI1515216.1"/>
    <property type="molecule type" value="Genomic_DNA"/>
</dbReference>
<dbReference type="AlphaFoldDB" id="A0A2W1DCX8"/>
<reference evidence="2" key="1">
    <citation type="journal article" date="2018" name="BMC Genomics">
        <title>Comparative genomics of the wheat fungal pathogen Pyrenophora tritici-repentis reveals chromosomal variations and genome plasticity.</title>
        <authorList>
            <person name="Moolhuijzen P."/>
            <person name="See P.T."/>
            <person name="Hane J.K."/>
            <person name="Shi G."/>
            <person name="Liu Z."/>
            <person name="Oliver R.P."/>
            <person name="Moffat C.S."/>
        </authorList>
    </citation>
    <scope>NUCLEOTIDE SEQUENCE [LARGE SCALE GENOMIC DNA]</scope>
    <source>
        <strain evidence="2">M4</strain>
    </source>
</reference>
<accession>A0A2W1DCX8</accession>
<organism evidence="3 4">
    <name type="scientific">Pyrenophora tritici-repentis</name>
    <dbReference type="NCBI Taxonomy" id="45151"/>
    <lineage>
        <taxon>Eukaryota</taxon>
        <taxon>Fungi</taxon>
        <taxon>Dikarya</taxon>
        <taxon>Ascomycota</taxon>
        <taxon>Pezizomycotina</taxon>
        <taxon>Dothideomycetes</taxon>
        <taxon>Pleosporomycetidae</taxon>
        <taxon>Pleosporales</taxon>
        <taxon>Pleosporineae</taxon>
        <taxon>Pleosporaceae</taxon>
        <taxon>Pyrenophora</taxon>
    </lineage>
</organism>
<dbReference type="EMBL" id="NQIK02000008">
    <property type="protein sequence ID" value="KAF7567584.1"/>
    <property type="molecule type" value="Genomic_DNA"/>
</dbReference>
<gene>
    <name evidence="3" type="ORF">Ptr86124_005217</name>
    <name evidence="2" type="ORF">PtrM4_141750</name>
</gene>
<feature type="signal peptide" evidence="1">
    <location>
        <begin position="1"/>
        <end position="21"/>
    </location>
</feature>
<protein>
    <submittedName>
        <fullName evidence="3">Uncharacterized protein</fullName>
    </submittedName>
</protein>
<evidence type="ECO:0000313" key="4">
    <source>
        <dbReference type="Proteomes" id="UP000249757"/>
    </source>
</evidence>
<reference evidence="3" key="3">
    <citation type="journal article" date="2022" name="bioRxiv">
        <title>A global pangenome for the wheat fungal pathogen Pyrenophora tritici-repentis and prediction of effector protein structural homology.</title>
        <authorList>
            <person name="Moolhuijzen P."/>
            <person name="See P.T."/>
            <person name="Shi G."/>
            <person name="Powell H.R."/>
            <person name="Cockram J."/>
            <person name="Jorgensen L.N."/>
            <person name="Benslimane H."/>
            <person name="Strelkov S.E."/>
            <person name="Turner J."/>
            <person name="Liu Z."/>
            <person name="Moffat C.S."/>
        </authorList>
    </citation>
    <scope>NUCLEOTIDE SEQUENCE</scope>
    <source>
        <strain evidence="3">86-124</strain>
    </source>
</reference>